<dbReference type="AlphaFoldDB" id="A0AAU8GV24"/>
<evidence type="ECO:0000313" key="1">
    <source>
        <dbReference type="EMBL" id="XCH46244.1"/>
    </source>
</evidence>
<dbReference type="EMBL" id="CP144373">
    <property type="protein sequence ID" value="XCH46244.1"/>
    <property type="molecule type" value="Genomic_DNA"/>
</dbReference>
<proteinExistence type="predicted"/>
<protein>
    <submittedName>
        <fullName evidence="1">Uncharacterized protein</fullName>
    </submittedName>
</protein>
<name>A0AAU8GV24_9BACT</name>
<gene>
    <name evidence="1" type="ORF">V4D30_07835</name>
</gene>
<dbReference type="RefSeq" id="WP_353683783.1">
    <property type="nucleotide sequence ID" value="NZ_CP144373.1"/>
</dbReference>
<accession>A0AAU8GV24</accession>
<sequence length="111" mass="12859">MSTEKYLKELLIQQLKQRLSRTGQELEPVKEPPPDLKIMSYGMVIGYIDIVTEKEISPDRITKWKELLSKGNKMIIIVPKEEKLKITDTLWKEGLAQKVSIGTYEINLFLP</sequence>
<organism evidence="1">
    <name type="scientific">Thermodesulfovibrio autotrophicus</name>
    <dbReference type="NCBI Taxonomy" id="3118333"/>
    <lineage>
        <taxon>Bacteria</taxon>
        <taxon>Pseudomonadati</taxon>
        <taxon>Nitrospirota</taxon>
        <taxon>Thermodesulfovibrionia</taxon>
        <taxon>Thermodesulfovibrionales</taxon>
        <taxon>Thermodesulfovibrionaceae</taxon>
        <taxon>Thermodesulfovibrio</taxon>
    </lineage>
</organism>
<dbReference type="KEGG" id="taut:V4D30_07835"/>
<reference evidence="1" key="1">
    <citation type="submission" date="2024-01" db="EMBL/GenBank/DDBJ databases">
        <title>The first autotrophic representatives of the genus Thermodesulfovibrio.</title>
        <authorList>
            <person name="Maltseva A.I."/>
            <person name="Elcheninov A.G."/>
            <person name="Kublanov I.V."/>
            <person name="Lebedinsky A.V."/>
            <person name="Frolov E.N."/>
        </authorList>
    </citation>
    <scope>NUCLEOTIDE SEQUENCE</scope>
    <source>
        <strain evidence="1">3907-1M</strain>
    </source>
</reference>